<keyword evidence="5" id="KW-0964">Secreted</keyword>
<evidence type="ECO:0000256" key="5">
    <source>
        <dbReference type="RuleBase" id="RU362066"/>
    </source>
</evidence>
<comment type="subcellular location">
    <subcellularLocation>
        <location evidence="5">Secreted</location>
    </subcellularLocation>
    <subcellularLocation>
        <location evidence="5">Bacterial flagellum</location>
    </subcellularLocation>
</comment>
<evidence type="ECO:0000256" key="2">
    <source>
        <dbReference type="ARBA" id="ARBA00011255"/>
    </source>
</evidence>
<keyword evidence="8" id="KW-0966">Cell projection</keyword>
<dbReference type="InterPro" id="IPR040026">
    <property type="entry name" value="FliD"/>
</dbReference>
<keyword evidence="3" id="KW-0175">Coiled coil</keyword>
<dbReference type="InterPro" id="IPR010809">
    <property type="entry name" value="FliD_C"/>
</dbReference>
<name>A0ABU9DAQ2_9PROT</name>
<evidence type="ECO:0000256" key="3">
    <source>
        <dbReference type="ARBA" id="ARBA00023054"/>
    </source>
</evidence>
<keyword evidence="8" id="KW-0282">Flagellum</keyword>
<accession>A0ABU9DAQ2</accession>
<evidence type="ECO:0000256" key="4">
    <source>
        <dbReference type="ARBA" id="ARBA00023143"/>
    </source>
</evidence>
<reference evidence="8 9" key="1">
    <citation type="submission" date="2024-04" db="EMBL/GenBank/DDBJ databases">
        <authorList>
            <person name="Abashina T."/>
            <person name="Shaikin A."/>
        </authorList>
    </citation>
    <scope>NUCLEOTIDE SEQUENCE [LARGE SCALE GENOMIC DNA]</scope>
    <source>
        <strain evidence="8 9">AAFK</strain>
    </source>
</reference>
<dbReference type="PANTHER" id="PTHR30288">
    <property type="entry name" value="FLAGELLAR CAP/ASSEMBLY PROTEIN FLID"/>
    <property type="match status" value="1"/>
</dbReference>
<evidence type="ECO:0000256" key="1">
    <source>
        <dbReference type="ARBA" id="ARBA00009764"/>
    </source>
</evidence>
<dbReference type="Proteomes" id="UP001446205">
    <property type="component" value="Unassembled WGS sequence"/>
</dbReference>
<evidence type="ECO:0000313" key="9">
    <source>
        <dbReference type="Proteomes" id="UP001446205"/>
    </source>
</evidence>
<protein>
    <recommendedName>
        <fullName evidence="5">Flagellar hook-associated protein 2</fullName>
        <shortName evidence="5">HAP2</shortName>
    </recommendedName>
    <alternativeName>
        <fullName evidence="5">Flagellar cap protein</fullName>
    </alternativeName>
</protein>
<dbReference type="InterPro" id="IPR003481">
    <property type="entry name" value="FliD_N"/>
</dbReference>
<feature type="domain" description="Flagellar hook-associated protein 2 C-terminal" evidence="7">
    <location>
        <begin position="597"/>
        <end position="665"/>
    </location>
</feature>
<keyword evidence="8" id="KW-0969">Cilium</keyword>
<comment type="function">
    <text evidence="5">Required for morphogenesis and for the elongation of the flagellar filament by facilitating polymerization of the flagellin monomers at the tip of growing filament. Forms a capping structure, which prevents flagellin subunits (transported through the central channel of the flagellum) from leaking out without polymerization at the distal end.</text>
</comment>
<dbReference type="RefSeq" id="WP_341371627.1">
    <property type="nucleotide sequence ID" value="NZ_JBBPCO010000013.1"/>
</dbReference>
<feature type="domain" description="Flagellar hook-associated protein 2 N-terminal" evidence="6">
    <location>
        <begin position="11"/>
        <end position="107"/>
    </location>
</feature>
<comment type="subunit">
    <text evidence="2 5">Homopentamer.</text>
</comment>
<gene>
    <name evidence="8" type="primary">fliD</name>
    <name evidence="8" type="ORF">WOB96_12485</name>
</gene>
<feature type="domain" description="Flagellar hook-associated protein 2 C-terminal" evidence="7">
    <location>
        <begin position="240"/>
        <end position="398"/>
    </location>
</feature>
<dbReference type="Pfam" id="PF02465">
    <property type="entry name" value="FliD_N"/>
    <property type="match status" value="1"/>
</dbReference>
<comment type="caution">
    <text evidence="8">The sequence shown here is derived from an EMBL/GenBank/DDBJ whole genome shotgun (WGS) entry which is preliminary data.</text>
</comment>
<dbReference type="Pfam" id="PF07195">
    <property type="entry name" value="FliD_C"/>
    <property type="match status" value="2"/>
</dbReference>
<comment type="similarity">
    <text evidence="1 5">Belongs to the FliD family.</text>
</comment>
<sequence>MAGLSAPGIGSNLDINGIISQLMAVEQQPLKALDRKEASYQAQLSAYGSLKGSLSSFQSAMAGLKDAAPFAKFSAESADKSIFTASATGTVAAGSYGIAVNQLAQAQKLRSAGFTNTTDAVGTGSITIQFGSYDSGANTFTANADKPAQTVTIDSAHQSLAGIRDAINAAKIGVSATIVNDGTDNKLVFTSTDTGAANSIKISIADADTTNTDGAGLSQLAYDPTAVAGSGKNLTQLQAAQDALFTVDGLSVKKSSNTVTGVIEGVTLNLLKTNAGTPTTLTVSRDTAAIKSAVDGFVKAYNDLNKTVRDLTSYDATTKKGAILQGDSAARGIINQVRSTLSDSLSGVGGNYKLLSDIGVSFQKDGTLALDSSKLDKAMSDFPDDIAGLFAATGRVTDSLVRYVSSTDKSQAGNYAVNISTQAAQGFYNGVGTAALADSTTPGTFDTAFTVDSTNDTFALKVDGVQSGTITLSQGSYTTGAALAAELQSRINGDSALKTGGVSVNVSFDSANDRLVLSSAKYGSASTVDFTSVDTNTATTMGFSAGVGTAGVDVAGTINGMAATGSGQFLTGASGTAVEGIKLEVLKGAVGGTLDFGQGYAYRLNDLAGKMLEKDGAISSRTDGIDRSIKDLGQRRDALTRRLQDVEERYRAQFTALDVMLGQMRRTSDYLTQQLANLPKIGQ</sequence>
<dbReference type="PANTHER" id="PTHR30288:SF0">
    <property type="entry name" value="FLAGELLAR HOOK-ASSOCIATED PROTEIN 2"/>
    <property type="match status" value="1"/>
</dbReference>
<dbReference type="EMBL" id="JBBPCO010000013">
    <property type="protein sequence ID" value="MEK8090572.1"/>
    <property type="molecule type" value="Genomic_DNA"/>
</dbReference>
<proteinExistence type="inferred from homology"/>
<keyword evidence="4 5" id="KW-0975">Bacterial flagellum</keyword>
<evidence type="ECO:0000259" key="6">
    <source>
        <dbReference type="Pfam" id="PF02465"/>
    </source>
</evidence>
<evidence type="ECO:0000313" key="8">
    <source>
        <dbReference type="EMBL" id="MEK8090572.1"/>
    </source>
</evidence>
<keyword evidence="9" id="KW-1185">Reference proteome</keyword>
<evidence type="ECO:0000259" key="7">
    <source>
        <dbReference type="Pfam" id="PF07195"/>
    </source>
</evidence>
<organism evidence="8 9">
    <name type="scientific">Thermithiobacillus plumbiphilus</name>
    <dbReference type="NCBI Taxonomy" id="1729899"/>
    <lineage>
        <taxon>Bacteria</taxon>
        <taxon>Pseudomonadati</taxon>
        <taxon>Pseudomonadota</taxon>
        <taxon>Acidithiobacillia</taxon>
        <taxon>Acidithiobacillales</taxon>
        <taxon>Thermithiobacillaceae</taxon>
        <taxon>Thermithiobacillus</taxon>
    </lineage>
</organism>